<feature type="transmembrane region" description="Helical" evidence="2">
    <location>
        <begin position="53"/>
        <end position="74"/>
    </location>
</feature>
<keyword evidence="2" id="KW-1133">Transmembrane helix</keyword>
<evidence type="ECO:0000256" key="1">
    <source>
        <dbReference type="SAM" id="MobiDB-lite"/>
    </source>
</evidence>
<dbReference type="Proteomes" id="UP000765891">
    <property type="component" value="Unassembled WGS sequence"/>
</dbReference>
<feature type="region of interest" description="Disordered" evidence="1">
    <location>
        <begin position="229"/>
        <end position="259"/>
    </location>
</feature>
<name>A0A830G0G0_9EURY</name>
<keyword evidence="2" id="KW-0812">Transmembrane</keyword>
<keyword evidence="2" id="KW-0472">Membrane</keyword>
<gene>
    <name evidence="3" type="ORF">GCM10009017_19400</name>
    <name evidence="4" type="ORF">J2752_001965</name>
</gene>
<evidence type="ECO:0000256" key="2">
    <source>
        <dbReference type="SAM" id="Phobius"/>
    </source>
</evidence>
<feature type="transmembrane region" description="Helical" evidence="2">
    <location>
        <begin position="21"/>
        <end position="41"/>
    </location>
</feature>
<dbReference type="EMBL" id="BMOO01000004">
    <property type="protein sequence ID" value="GGM69321.1"/>
    <property type="molecule type" value="Genomic_DNA"/>
</dbReference>
<evidence type="ECO:0000313" key="5">
    <source>
        <dbReference type="Proteomes" id="UP000614609"/>
    </source>
</evidence>
<feature type="compositionally biased region" description="Acidic residues" evidence="1">
    <location>
        <begin position="236"/>
        <end position="259"/>
    </location>
</feature>
<accession>A0A830G0G0</accession>
<evidence type="ECO:0000313" key="4">
    <source>
        <dbReference type="EMBL" id="MBP1955053.1"/>
    </source>
</evidence>
<dbReference type="RefSeq" id="WP_188872372.1">
    <property type="nucleotide sequence ID" value="NZ_BMOO01000004.1"/>
</dbReference>
<protein>
    <submittedName>
        <fullName evidence="3">Uncharacterized protein</fullName>
    </submittedName>
</protein>
<dbReference type="OrthoDB" id="351168at2157"/>
<organism evidence="3 5">
    <name type="scientific">Halarchaeum rubridurum</name>
    <dbReference type="NCBI Taxonomy" id="489911"/>
    <lineage>
        <taxon>Archaea</taxon>
        <taxon>Methanobacteriati</taxon>
        <taxon>Methanobacteriota</taxon>
        <taxon>Stenosarchaea group</taxon>
        <taxon>Halobacteria</taxon>
        <taxon>Halobacteriales</taxon>
        <taxon>Halobacteriaceae</taxon>
    </lineage>
</organism>
<dbReference type="Proteomes" id="UP000614609">
    <property type="component" value="Unassembled WGS sequence"/>
</dbReference>
<reference evidence="4" key="3">
    <citation type="submission" date="2021-03" db="EMBL/GenBank/DDBJ databases">
        <title>Genomic Encyclopedia of Type Strains, Phase IV (KMG-IV): sequencing the most valuable type-strain genomes for metagenomic binning, comparative biology and taxonomic classification.</title>
        <authorList>
            <person name="Goeker M."/>
        </authorList>
    </citation>
    <scope>NUCLEOTIDE SEQUENCE</scope>
    <source>
        <strain evidence="4">DSM 22443</strain>
    </source>
</reference>
<proteinExistence type="predicted"/>
<comment type="caution">
    <text evidence="3">The sequence shown here is derived from an EMBL/GenBank/DDBJ whole genome shotgun (WGS) entry which is preliminary data.</text>
</comment>
<dbReference type="EMBL" id="JAGGKO010000003">
    <property type="protein sequence ID" value="MBP1955053.1"/>
    <property type="molecule type" value="Genomic_DNA"/>
</dbReference>
<reference evidence="3" key="2">
    <citation type="submission" date="2020-09" db="EMBL/GenBank/DDBJ databases">
        <authorList>
            <person name="Sun Q."/>
            <person name="Ohkuma M."/>
        </authorList>
    </citation>
    <scope>NUCLEOTIDE SEQUENCE</scope>
    <source>
        <strain evidence="3">JCM 16108</strain>
    </source>
</reference>
<dbReference type="AlphaFoldDB" id="A0A830G0G0"/>
<reference evidence="3" key="1">
    <citation type="journal article" date="2014" name="Int. J. Syst. Evol. Microbiol.">
        <title>Complete genome sequence of Corynebacterium casei LMG S-19264T (=DSM 44701T), isolated from a smear-ripened cheese.</title>
        <authorList>
            <consortium name="US DOE Joint Genome Institute (JGI-PGF)"/>
            <person name="Walter F."/>
            <person name="Albersmeier A."/>
            <person name="Kalinowski J."/>
            <person name="Ruckert C."/>
        </authorList>
    </citation>
    <scope>NUCLEOTIDE SEQUENCE</scope>
    <source>
        <strain evidence="3">JCM 16108</strain>
    </source>
</reference>
<evidence type="ECO:0000313" key="3">
    <source>
        <dbReference type="EMBL" id="GGM69321.1"/>
    </source>
</evidence>
<keyword evidence="5" id="KW-1185">Reference proteome</keyword>
<sequence>MRPTFDGWKDRLTFLSTNSQLVSVVLLLVALGGVAGTIWLFTSGGWDVPPWGWSLLGGTLVLTPITVPSAYAIARWLRRRNQVVVYLCNAESHAANEGKAQEKFYVPPDIWAEKSIGRWAPTPLNGGAAWQVREFDWNDDLGELYVEGTPMPELNDDRMFTWKTYVEDIYGDLIDRSHALNRARDRMSKMAVDVEEASTNEAAEARERGQMLDKTAAKDAWEDATGDLNQLAATDDLPDIDDYMNYDETDAETEGQPDE</sequence>